<dbReference type="UniPathway" id="UPA00603">
    <property type="reaction ID" value="UER00660"/>
</dbReference>
<dbReference type="NCBIfam" id="NF006679">
    <property type="entry name" value="PRK09228.1"/>
    <property type="match status" value="1"/>
</dbReference>
<comment type="similarity">
    <text evidence="2 8">Belongs to the metallo-dependent hydrolases superfamily. ATZ/TRZ family.</text>
</comment>
<dbReference type="PANTHER" id="PTHR11271">
    <property type="entry name" value="GUANINE DEAMINASE"/>
    <property type="match status" value="1"/>
</dbReference>
<dbReference type="NCBIfam" id="TIGR02967">
    <property type="entry name" value="guan_deamin"/>
    <property type="match status" value="1"/>
</dbReference>
<evidence type="ECO:0000259" key="9">
    <source>
        <dbReference type="Pfam" id="PF01979"/>
    </source>
</evidence>
<protein>
    <recommendedName>
        <fullName evidence="3 7">Guanine deaminase</fullName>
        <shortName evidence="8">Guanase</shortName>
        <ecNumber evidence="3 7">3.5.4.3</ecNumber>
    </recommendedName>
    <alternativeName>
        <fullName evidence="8">Guanine aminohydrolase</fullName>
    </alternativeName>
</protein>
<dbReference type="GO" id="GO:0005829">
    <property type="term" value="C:cytosol"/>
    <property type="evidence" value="ECO:0007669"/>
    <property type="project" value="TreeGrafter"/>
</dbReference>
<comment type="cofactor">
    <cofactor evidence="8">
        <name>Zn(2+)</name>
        <dbReference type="ChEBI" id="CHEBI:29105"/>
    </cofactor>
    <text evidence="8">Binds 1 zinc ion per subunit.</text>
</comment>
<dbReference type="InterPro" id="IPR051607">
    <property type="entry name" value="Metallo-dep_hydrolases"/>
</dbReference>
<evidence type="ECO:0000256" key="1">
    <source>
        <dbReference type="ARBA" id="ARBA00004984"/>
    </source>
</evidence>
<dbReference type="SUPFAM" id="SSF51556">
    <property type="entry name" value="Metallo-dependent hydrolases"/>
    <property type="match status" value="1"/>
</dbReference>
<dbReference type="Gene3D" id="2.30.40.10">
    <property type="entry name" value="Urease, subunit C, domain 1"/>
    <property type="match status" value="1"/>
</dbReference>
<dbReference type="InterPro" id="IPR006680">
    <property type="entry name" value="Amidohydro-rel"/>
</dbReference>
<dbReference type="RefSeq" id="WP_156230384.1">
    <property type="nucleotide sequence ID" value="NZ_CP046455.1"/>
</dbReference>
<dbReference type="EC" id="3.5.4.3" evidence="3 7"/>
<comment type="catalytic activity">
    <reaction evidence="8">
        <text>guanine + H2O + H(+) = xanthine + NH4(+)</text>
        <dbReference type="Rhea" id="RHEA:14665"/>
        <dbReference type="ChEBI" id="CHEBI:15377"/>
        <dbReference type="ChEBI" id="CHEBI:15378"/>
        <dbReference type="ChEBI" id="CHEBI:16235"/>
        <dbReference type="ChEBI" id="CHEBI:17712"/>
        <dbReference type="ChEBI" id="CHEBI:28938"/>
        <dbReference type="EC" id="3.5.4.3"/>
    </reaction>
</comment>
<organism evidence="10 11">
    <name type="scientific">Corynebacterium occultum</name>
    <dbReference type="NCBI Taxonomy" id="2675219"/>
    <lineage>
        <taxon>Bacteria</taxon>
        <taxon>Bacillati</taxon>
        <taxon>Actinomycetota</taxon>
        <taxon>Actinomycetes</taxon>
        <taxon>Mycobacteriales</taxon>
        <taxon>Corynebacteriaceae</taxon>
        <taxon>Corynebacterium</taxon>
    </lineage>
</organism>
<keyword evidence="6 8" id="KW-0862">Zinc</keyword>
<comment type="function">
    <text evidence="8">Catalyzes the hydrolytic deamination of guanine, producing xanthine and ammonia.</text>
</comment>
<dbReference type="Gene3D" id="3.20.20.140">
    <property type="entry name" value="Metal-dependent hydrolases"/>
    <property type="match status" value="1"/>
</dbReference>
<dbReference type="InterPro" id="IPR014311">
    <property type="entry name" value="Guanine_deaminase"/>
</dbReference>
<evidence type="ECO:0000256" key="3">
    <source>
        <dbReference type="ARBA" id="ARBA00012781"/>
    </source>
</evidence>
<evidence type="ECO:0000256" key="2">
    <source>
        <dbReference type="ARBA" id="ARBA00006745"/>
    </source>
</evidence>
<gene>
    <name evidence="10" type="primary">guaD2</name>
    <name evidence="10" type="ORF">COCCU_04300</name>
</gene>
<reference evidence="10 11" key="1">
    <citation type="submission" date="2019-11" db="EMBL/GenBank/DDBJ databases">
        <title>Complete genome sequence of Corynebacterium kalinowskii 1959, a novel Corynebacterium species isolated from soil of a small paddock in Vilsendorf, Germany.</title>
        <authorList>
            <person name="Schaffert L."/>
            <person name="Ruwe M."/>
            <person name="Milse J."/>
            <person name="Hanuschka K."/>
            <person name="Ortseifen V."/>
            <person name="Droste J."/>
            <person name="Brandt D."/>
            <person name="Schlueter L."/>
            <person name="Kutter Y."/>
            <person name="Vinke S."/>
            <person name="Viehoefer P."/>
            <person name="Jacob L."/>
            <person name="Luebke N.-C."/>
            <person name="Schulte-Berndt E."/>
            <person name="Hain C."/>
            <person name="Linder M."/>
            <person name="Schmidt P."/>
            <person name="Wollenschlaeger L."/>
            <person name="Luttermann T."/>
            <person name="Thieme E."/>
            <person name="Hassa J."/>
            <person name="Haak M."/>
            <person name="Wittchen M."/>
            <person name="Mentz A."/>
            <person name="Persicke M."/>
            <person name="Busche T."/>
            <person name="Ruckert C."/>
        </authorList>
    </citation>
    <scope>NUCLEOTIDE SEQUENCE [LARGE SCALE GENOMIC DNA]</scope>
    <source>
        <strain evidence="10 11">2039</strain>
    </source>
</reference>
<evidence type="ECO:0000313" key="10">
    <source>
        <dbReference type="EMBL" id="QGU06808.1"/>
    </source>
</evidence>
<dbReference type="AlphaFoldDB" id="A0A6B8WK47"/>
<evidence type="ECO:0000256" key="7">
    <source>
        <dbReference type="NCBIfam" id="TIGR02967"/>
    </source>
</evidence>
<dbReference type="GO" id="GO:0006147">
    <property type="term" value="P:guanine catabolic process"/>
    <property type="evidence" value="ECO:0007669"/>
    <property type="project" value="UniProtKB-UniRule"/>
</dbReference>
<comment type="pathway">
    <text evidence="1 8">Purine metabolism; guanine degradation; xanthine from guanine: step 1/1.</text>
</comment>
<feature type="domain" description="Amidohydrolase-related" evidence="9">
    <location>
        <begin position="57"/>
        <end position="411"/>
    </location>
</feature>
<keyword evidence="4 8" id="KW-0479">Metal-binding</keyword>
<name>A0A6B8WK47_9CORY</name>
<dbReference type="EMBL" id="CP046455">
    <property type="protein sequence ID" value="QGU06808.1"/>
    <property type="molecule type" value="Genomic_DNA"/>
</dbReference>
<evidence type="ECO:0000256" key="5">
    <source>
        <dbReference type="ARBA" id="ARBA00022801"/>
    </source>
</evidence>
<evidence type="ECO:0000256" key="6">
    <source>
        <dbReference type="ARBA" id="ARBA00022833"/>
    </source>
</evidence>
<dbReference type="Proteomes" id="UP000424462">
    <property type="component" value="Chromosome"/>
</dbReference>
<accession>A0A6B8WK47</accession>
<evidence type="ECO:0000256" key="8">
    <source>
        <dbReference type="RuleBase" id="RU366009"/>
    </source>
</evidence>
<dbReference type="PANTHER" id="PTHR11271:SF6">
    <property type="entry name" value="GUANINE DEAMINASE"/>
    <property type="match status" value="1"/>
</dbReference>
<dbReference type="InterPro" id="IPR032466">
    <property type="entry name" value="Metal_Hydrolase"/>
</dbReference>
<keyword evidence="11" id="KW-1185">Reference proteome</keyword>
<dbReference type="SUPFAM" id="SSF51338">
    <property type="entry name" value="Composite domain of metallo-dependent hydrolases"/>
    <property type="match status" value="1"/>
</dbReference>
<dbReference type="GO" id="GO:0008892">
    <property type="term" value="F:guanine deaminase activity"/>
    <property type="evidence" value="ECO:0007669"/>
    <property type="project" value="UniProtKB-UniRule"/>
</dbReference>
<proteinExistence type="inferred from homology"/>
<dbReference type="Pfam" id="PF01979">
    <property type="entry name" value="Amidohydro_1"/>
    <property type="match status" value="1"/>
</dbReference>
<sequence>MDIHLGHVITPLSGSRELLDLPRGAVTVEQGRIMSITPWDGTPHPDATIHDHGECLIIPGFVDTHVHYPQIGAIAAPGPDLAGWLKHHIYPAEARFADESLADATAEFFTSQLIANGVTTAAVFATVHPGSVEALFRHAQRHNLRILSGKTCMDRNAPEELLDTPESALAESALLLDRWHGQGRLEYAITPRFALSSSPEQLRNLGELAAAHPEVLVQTHLAENREECEQVAKLFPDALDYTDVYEQAGLVHNRSIFAHALHLSGREVGALRNRGAAVAHCPSSNFFLGSGVFERNRFQGIPIGLGSDIGAGTSLCPLATLRAAHSAARLQGDTLDAAELLHLATLGGAEALGVDKRVGSLEAGKDADLVVLDPESSPILRHRADQTTNTAELLFAVIMLGDERAVAQTFIADATPLR</sequence>
<dbReference type="InterPro" id="IPR011059">
    <property type="entry name" value="Metal-dep_hydrolase_composite"/>
</dbReference>
<dbReference type="GO" id="GO:0008270">
    <property type="term" value="F:zinc ion binding"/>
    <property type="evidence" value="ECO:0007669"/>
    <property type="project" value="UniProtKB-UniRule"/>
</dbReference>
<keyword evidence="5 8" id="KW-0378">Hydrolase</keyword>
<dbReference type="KEGG" id="cok:COCCU_04300"/>
<evidence type="ECO:0000313" key="11">
    <source>
        <dbReference type="Proteomes" id="UP000424462"/>
    </source>
</evidence>
<evidence type="ECO:0000256" key="4">
    <source>
        <dbReference type="ARBA" id="ARBA00022723"/>
    </source>
</evidence>